<name>X0T265_9ZZZZ</name>
<feature type="non-terminal residue" evidence="1">
    <location>
        <position position="1"/>
    </location>
</feature>
<proteinExistence type="predicted"/>
<reference evidence="1" key="1">
    <citation type="journal article" date="2014" name="Front. Microbiol.">
        <title>High frequency of phylogenetically diverse reductive dehalogenase-homologous genes in deep subseafloor sedimentary metagenomes.</title>
        <authorList>
            <person name="Kawai M."/>
            <person name="Futagami T."/>
            <person name="Toyoda A."/>
            <person name="Takaki Y."/>
            <person name="Nishi S."/>
            <person name="Hori S."/>
            <person name="Arai W."/>
            <person name="Tsubouchi T."/>
            <person name="Morono Y."/>
            <person name="Uchiyama I."/>
            <person name="Ito T."/>
            <person name="Fujiyama A."/>
            <person name="Inagaki F."/>
            <person name="Takami H."/>
        </authorList>
    </citation>
    <scope>NUCLEOTIDE SEQUENCE</scope>
    <source>
        <strain evidence="1">Expedition CK06-06</strain>
    </source>
</reference>
<sequence length="44" mass="4778">KLSSIGDEMECSKSEAARAAMNIGLDVLDSLPVMKRARQIEANK</sequence>
<organism evidence="1">
    <name type="scientific">marine sediment metagenome</name>
    <dbReference type="NCBI Taxonomy" id="412755"/>
    <lineage>
        <taxon>unclassified sequences</taxon>
        <taxon>metagenomes</taxon>
        <taxon>ecological metagenomes</taxon>
    </lineage>
</organism>
<accession>X0T265</accession>
<dbReference type="AlphaFoldDB" id="X0T265"/>
<comment type="caution">
    <text evidence="1">The sequence shown here is derived from an EMBL/GenBank/DDBJ whole genome shotgun (WGS) entry which is preliminary data.</text>
</comment>
<protein>
    <submittedName>
        <fullName evidence="1">Uncharacterized protein</fullName>
    </submittedName>
</protein>
<dbReference type="EMBL" id="BARS01009979">
    <property type="protein sequence ID" value="GAF82272.1"/>
    <property type="molecule type" value="Genomic_DNA"/>
</dbReference>
<evidence type="ECO:0000313" key="1">
    <source>
        <dbReference type="EMBL" id="GAF82272.1"/>
    </source>
</evidence>
<gene>
    <name evidence="1" type="ORF">S01H1_18636</name>
</gene>